<proteinExistence type="predicted"/>
<dbReference type="Proteomes" id="UP001239462">
    <property type="component" value="Unassembled WGS sequence"/>
</dbReference>
<keyword evidence="2" id="KW-1185">Reference proteome</keyword>
<comment type="caution">
    <text evidence="1">The sequence shown here is derived from an EMBL/GenBank/DDBJ whole genome shotgun (WGS) entry which is preliminary data.</text>
</comment>
<organism evidence="1 2">
    <name type="scientific">Roseiconus lacunae</name>
    <dbReference type="NCBI Taxonomy" id="2605694"/>
    <lineage>
        <taxon>Bacteria</taxon>
        <taxon>Pseudomonadati</taxon>
        <taxon>Planctomycetota</taxon>
        <taxon>Planctomycetia</taxon>
        <taxon>Pirellulales</taxon>
        <taxon>Pirellulaceae</taxon>
        <taxon>Roseiconus</taxon>
    </lineage>
</organism>
<dbReference type="RefSeq" id="WP_289161988.1">
    <property type="nucleotide sequence ID" value="NZ_JASZZN010000001.1"/>
</dbReference>
<protein>
    <submittedName>
        <fullName evidence="1">Uncharacterized protein</fullName>
    </submittedName>
</protein>
<reference evidence="1 2" key="1">
    <citation type="submission" date="2023-06" db="EMBL/GenBank/DDBJ databases">
        <title>Roseiconus lacunae JC819 isolated from Gulf of Mannar region, Tamil Nadu.</title>
        <authorList>
            <person name="Pk S."/>
            <person name="Ch S."/>
            <person name="Ch V.R."/>
        </authorList>
    </citation>
    <scope>NUCLEOTIDE SEQUENCE [LARGE SCALE GENOMIC DNA]</scope>
    <source>
        <strain evidence="1 2">JC819</strain>
    </source>
</reference>
<accession>A0ABT7PCN0</accession>
<name>A0ABT7PCN0_9BACT</name>
<gene>
    <name evidence="1" type="ORF">QTN89_02210</name>
</gene>
<dbReference type="EMBL" id="JASZZN010000001">
    <property type="protein sequence ID" value="MDM4014226.1"/>
    <property type="molecule type" value="Genomic_DNA"/>
</dbReference>
<evidence type="ECO:0000313" key="2">
    <source>
        <dbReference type="Proteomes" id="UP001239462"/>
    </source>
</evidence>
<evidence type="ECO:0000313" key="1">
    <source>
        <dbReference type="EMBL" id="MDM4014226.1"/>
    </source>
</evidence>
<sequence>MNRSDVEETSDGLGLDIEQEELAVATTGLAGGVADELADHSLTCSTSNAIRFVQGIFPSNTTMFRSIGGTFATEQTPVQNRV</sequence>